<dbReference type="GeneID" id="35767259"/>
<evidence type="ECO:0000313" key="1">
    <source>
        <dbReference type="EMBL" id="MCY3052658.1"/>
    </source>
</evidence>
<evidence type="ECO:0000313" key="3">
    <source>
        <dbReference type="Proteomes" id="UP000594771"/>
    </source>
</evidence>
<dbReference type="RefSeq" id="WP_060778172.1">
    <property type="nucleotide sequence ID" value="NZ_CAJHLF010000002.1"/>
</dbReference>
<dbReference type="InterPro" id="IPR029058">
    <property type="entry name" value="AB_hydrolase_fold"/>
</dbReference>
<keyword evidence="1" id="KW-0378">Hydrolase</keyword>
<dbReference type="InterPro" id="IPR000801">
    <property type="entry name" value="Esterase-like"/>
</dbReference>
<protein>
    <submittedName>
        <fullName evidence="1">Alpha/beta hydrolase-fold protein</fullName>
    </submittedName>
    <submittedName>
        <fullName evidence="2">Esterase family protein</fullName>
    </submittedName>
</protein>
<name>A0A109REP3_9LACT</name>
<dbReference type="OrthoDB" id="9775130at2"/>
<evidence type="ECO:0000313" key="4">
    <source>
        <dbReference type="Proteomes" id="UP001069145"/>
    </source>
</evidence>
<dbReference type="EMBL" id="CP065662">
    <property type="protein sequence ID" value="QPS00965.1"/>
    <property type="molecule type" value="Genomic_DNA"/>
</dbReference>
<reference evidence="2 3" key="1">
    <citation type="submission" date="2020-12" db="EMBL/GenBank/DDBJ databases">
        <title>FDA dAtabase for Regulatory Grade micrObial Sequences (FDA-ARGOS): Supporting development and validation of Infectious Disease Dx tests.</title>
        <authorList>
            <person name="Sproer C."/>
            <person name="Gronow S."/>
            <person name="Severitt S."/>
            <person name="Schroder I."/>
            <person name="Tallon L."/>
            <person name="Sadzewicz L."/>
            <person name="Zhao X."/>
            <person name="Boylan J."/>
            <person name="Ott S."/>
            <person name="Bowen H."/>
            <person name="Vavikolanu K."/>
            <person name="Mehta A."/>
            <person name="Aluvathingal J."/>
            <person name="Nadendla S."/>
            <person name="Lowell S."/>
            <person name="Myers T."/>
            <person name="Yan Y."/>
            <person name="Sichtig H."/>
        </authorList>
    </citation>
    <scope>NUCLEOTIDE SEQUENCE [LARGE SCALE GENOMIC DNA]</scope>
    <source>
        <strain evidence="2 3">FDAARGOS_911</strain>
    </source>
</reference>
<dbReference type="Gene3D" id="3.40.50.1820">
    <property type="entry name" value="alpha/beta hydrolase"/>
    <property type="match status" value="1"/>
</dbReference>
<dbReference type="AlphaFoldDB" id="A0A109REP3"/>
<reference evidence="1" key="2">
    <citation type="submission" date="2022-09" db="EMBL/GenBank/DDBJ databases">
        <title>Aerococcus urinae taxonomy study.</title>
        <authorList>
            <person name="Christensen J."/>
            <person name="Senneby E."/>
        </authorList>
    </citation>
    <scope>NUCLEOTIDE SEQUENCE</scope>
    <source>
        <strain evidence="1">NLD-066-U95</strain>
    </source>
</reference>
<gene>
    <name evidence="2" type="ORF">I6G68_06110</name>
    <name evidence="1" type="ORF">ODY43_01385</name>
</gene>
<dbReference type="Pfam" id="PF00756">
    <property type="entry name" value="Esterase"/>
    <property type="match status" value="1"/>
</dbReference>
<proteinExistence type="predicted"/>
<dbReference type="Proteomes" id="UP001069145">
    <property type="component" value="Unassembled WGS sequence"/>
</dbReference>
<dbReference type="EMBL" id="JAOTML010000001">
    <property type="protein sequence ID" value="MCY3052658.1"/>
    <property type="molecule type" value="Genomic_DNA"/>
</dbReference>
<dbReference type="SUPFAM" id="SSF53474">
    <property type="entry name" value="alpha/beta-Hydrolases"/>
    <property type="match status" value="1"/>
</dbReference>
<keyword evidence="4" id="KW-1185">Reference proteome</keyword>
<dbReference type="GO" id="GO:0016787">
    <property type="term" value="F:hydrolase activity"/>
    <property type="evidence" value="ECO:0007669"/>
    <property type="project" value="UniProtKB-KW"/>
</dbReference>
<evidence type="ECO:0000313" key="2">
    <source>
        <dbReference type="EMBL" id="QPS00965.1"/>
    </source>
</evidence>
<accession>A0A109REP3</accession>
<sequence>MNFESYTHYGHTIGRNMSINRYGHAGKPFLVFPSSGGSHNEYADFGMIEACQAWIDNGKLQFFTLSSYDDQSWLSNKSGHDMALAQQAYDRYFIEEALPLIKHVSNWMDPMGATGCSMGAYHAVNTFLNHPDVIDTVIALSGVYDVRYFMKGYQDDFEIYHNSPVDFLWGQNDPWFIDHYRQGDVIVCTGLGPWEEDGLPSFYSLKEAFEFKQIPAWFDTWGEDVAHDWPWWRKQMPYFLQVLYPL</sequence>
<organism evidence="2 3">
    <name type="scientific">Aerococcus urinae</name>
    <dbReference type="NCBI Taxonomy" id="1376"/>
    <lineage>
        <taxon>Bacteria</taxon>
        <taxon>Bacillati</taxon>
        <taxon>Bacillota</taxon>
        <taxon>Bacilli</taxon>
        <taxon>Lactobacillales</taxon>
        <taxon>Aerococcaceae</taxon>
        <taxon>Aerococcus</taxon>
    </lineage>
</organism>
<dbReference type="KEGG" id="aun:AWM73_03945"/>
<dbReference type="Proteomes" id="UP000594771">
    <property type="component" value="Chromosome"/>
</dbReference>